<comment type="subcellular location">
    <subcellularLocation>
        <location evidence="1">Membrane</location>
        <topology evidence="1">Multi-pass membrane protein</topology>
    </subcellularLocation>
</comment>
<dbReference type="InterPro" id="IPR000644">
    <property type="entry name" value="CBS_dom"/>
</dbReference>
<dbReference type="EMBL" id="JACHHF010000004">
    <property type="protein sequence ID" value="MBB5176006.1"/>
    <property type="molecule type" value="Genomic_DNA"/>
</dbReference>
<keyword evidence="5 9" id="KW-1133">Transmembrane helix</keyword>
<evidence type="ECO:0000256" key="2">
    <source>
        <dbReference type="ARBA" id="ARBA00006337"/>
    </source>
</evidence>
<dbReference type="PANTHER" id="PTHR22777">
    <property type="entry name" value="HEMOLYSIN-RELATED"/>
    <property type="match status" value="1"/>
</dbReference>
<dbReference type="PANTHER" id="PTHR22777:SF17">
    <property type="entry name" value="UPF0053 PROTEIN SLL0260"/>
    <property type="match status" value="1"/>
</dbReference>
<reference evidence="13 14" key="1">
    <citation type="submission" date="2020-08" db="EMBL/GenBank/DDBJ databases">
        <title>Genomic Encyclopedia of Type Strains, Phase IV (KMG-IV): sequencing the most valuable type-strain genomes for metagenomic binning, comparative biology and taxonomic classification.</title>
        <authorList>
            <person name="Goeker M."/>
        </authorList>
    </citation>
    <scope>NUCLEOTIDE SEQUENCE [LARGE SCALE GENOMIC DNA]</scope>
    <source>
        <strain evidence="13 14">DSM 19163</strain>
    </source>
</reference>
<keyword evidence="6 8" id="KW-0129">CBS domain</keyword>
<accession>A0A9Q2HFL5</accession>
<evidence type="ECO:0000256" key="5">
    <source>
        <dbReference type="ARBA" id="ARBA00022989"/>
    </source>
</evidence>
<dbReference type="Proteomes" id="UP000579136">
    <property type="component" value="Unassembled WGS sequence"/>
</dbReference>
<dbReference type="InterPro" id="IPR002550">
    <property type="entry name" value="CNNM"/>
</dbReference>
<proteinExistence type="inferred from homology"/>
<feature type="transmembrane region" description="Helical" evidence="10">
    <location>
        <begin position="119"/>
        <end position="138"/>
    </location>
</feature>
<feature type="domain" description="CNNM transmembrane" evidence="12">
    <location>
        <begin position="1"/>
        <end position="181"/>
    </location>
</feature>
<evidence type="ECO:0000313" key="13">
    <source>
        <dbReference type="EMBL" id="MBB5176006.1"/>
    </source>
</evidence>
<dbReference type="InterPro" id="IPR044751">
    <property type="entry name" value="Ion_transp-like_CBS"/>
</dbReference>
<dbReference type="Pfam" id="PF01595">
    <property type="entry name" value="CNNM"/>
    <property type="match status" value="1"/>
</dbReference>
<organism evidence="13 14">
    <name type="scientific">Nosocomiicoccus ampullae</name>
    <dbReference type="NCBI Taxonomy" id="489910"/>
    <lineage>
        <taxon>Bacteria</taxon>
        <taxon>Bacillati</taxon>
        <taxon>Bacillota</taxon>
        <taxon>Bacilli</taxon>
        <taxon>Bacillales</taxon>
        <taxon>Staphylococcaceae</taxon>
        <taxon>Nosocomiicoccus</taxon>
    </lineage>
</organism>
<dbReference type="SUPFAM" id="SSF56176">
    <property type="entry name" value="FAD-binding/transporter-associated domain-like"/>
    <property type="match status" value="1"/>
</dbReference>
<dbReference type="SUPFAM" id="SSF54631">
    <property type="entry name" value="CBS-domain pair"/>
    <property type="match status" value="1"/>
</dbReference>
<dbReference type="InterPro" id="IPR016169">
    <property type="entry name" value="FAD-bd_PCMH_sub2"/>
</dbReference>
<dbReference type="PROSITE" id="PS51846">
    <property type="entry name" value="CNNM"/>
    <property type="match status" value="1"/>
</dbReference>
<evidence type="ECO:0000256" key="3">
    <source>
        <dbReference type="ARBA" id="ARBA00022692"/>
    </source>
</evidence>
<evidence type="ECO:0000256" key="1">
    <source>
        <dbReference type="ARBA" id="ARBA00004141"/>
    </source>
</evidence>
<evidence type="ECO:0000256" key="4">
    <source>
        <dbReference type="ARBA" id="ARBA00022737"/>
    </source>
</evidence>
<gene>
    <name evidence="13" type="ORF">HNQ45_000890</name>
</gene>
<dbReference type="GO" id="GO:0005886">
    <property type="term" value="C:plasma membrane"/>
    <property type="evidence" value="ECO:0007669"/>
    <property type="project" value="TreeGrafter"/>
</dbReference>
<dbReference type="InterPro" id="IPR046342">
    <property type="entry name" value="CBS_dom_sf"/>
</dbReference>
<evidence type="ECO:0000313" key="14">
    <source>
        <dbReference type="Proteomes" id="UP000579136"/>
    </source>
</evidence>
<comment type="caution">
    <text evidence="13">The sequence shown here is derived from an EMBL/GenBank/DDBJ whole genome shotgun (WGS) entry which is preliminary data.</text>
</comment>
<dbReference type="RefSeq" id="WP_311538884.1">
    <property type="nucleotide sequence ID" value="NZ_CBCRYX010000007.1"/>
</dbReference>
<dbReference type="InterPro" id="IPR036318">
    <property type="entry name" value="FAD-bd_PCMH-like_sf"/>
</dbReference>
<evidence type="ECO:0000256" key="7">
    <source>
        <dbReference type="ARBA" id="ARBA00023136"/>
    </source>
</evidence>
<protein>
    <submittedName>
        <fullName evidence="13">Mg2+/Co2+ transporter CorB</fullName>
    </submittedName>
</protein>
<dbReference type="Gene3D" id="3.30.465.10">
    <property type="match status" value="1"/>
</dbReference>
<name>A0A9Q2HFL5_9STAP</name>
<dbReference type="Gene3D" id="3.10.580.10">
    <property type="entry name" value="CBS-domain"/>
    <property type="match status" value="1"/>
</dbReference>
<comment type="similarity">
    <text evidence="2">Belongs to the UPF0053 family.</text>
</comment>
<dbReference type="CDD" id="cd04590">
    <property type="entry name" value="CBS_pair_CorC_HlyC_assoc"/>
    <property type="match status" value="1"/>
</dbReference>
<dbReference type="Pfam" id="PF03471">
    <property type="entry name" value="CorC_HlyC"/>
    <property type="match status" value="1"/>
</dbReference>
<dbReference type="InterPro" id="IPR005170">
    <property type="entry name" value="Transptr-assoc_dom"/>
</dbReference>
<sequence>MIMIIVIFILFFVSLFFSGSETALTAANHLRLQSEANAGDLKSKRLHNLVSKPSEFITTILIGNNIANLIMPVLLTMIAMEYGLNLTILTMILTVSIILFAEIIPKSIAAAFPEEVGKLVMPIINLFIFILKPITIVLNKITELITKKLSKGERESWTVTKDELMSMVDIAGGEGALRRSESLRVRGVLDFDTLNVKDVLQTPRTEMQAIQIDSTFDEVRDFVIEGMYTRYPVYDEDTDDLVGIFHTKYLLKWSLEPERSFIEFCDMDPLRVREFNNIEEVLRLMTKHRRHMAIVLDEFGGTEGLLTHEDIIETLLGIEIKDELDTKESAIVRYLKDDVIICDGKITLHRLNGIFQSNIPEEENTLSGYLYYLFEDIPERFETVEDDENHYEILVMEENTIRLVRITKLEVEEDEEMV</sequence>
<keyword evidence="14" id="KW-1185">Reference proteome</keyword>
<evidence type="ECO:0000259" key="11">
    <source>
        <dbReference type="PROSITE" id="PS51371"/>
    </source>
</evidence>
<evidence type="ECO:0000256" key="8">
    <source>
        <dbReference type="PROSITE-ProRule" id="PRU00703"/>
    </source>
</evidence>
<dbReference type="PROSITE" id="PS51371">
    <property type="entry name" value="CBS"/>
    <property type="match status" value="2"/>
</dbReference>
<evidence type="ECO:0000259" key="12">
    <source>
        <dbReference type="PROSITE" id="PS51846"/>
    </source>
</evidence>
<dbReference type="SMART" id="SM01091">
    <property type="entry name" value="CorC_HlyC"/>
    <property type="match status" value="1"/>
</dbReference>
<dbReference type="Pfam" id="PF00571">
    <property type="entry name" value="CBS"/>
    <property type="match status" value="2"/>
</dbReference>
<feature type="domain" description="CBS" evidence="11">
    <location>
        <begin position="201"/>
        <end position="260"/>
    </location>
</feature>
<evidence type="ECO:0000256" key="9">
    <source>
        <dbReference type="PROSITE-ProRule" id="PRU01193"/>
    </source>
</evidence>
<keyword evidence="4" id="KW-0677">Repeat</keyword>
<feature type="transmembrane region" description="Helical" evidence="10">
    <location>
        <begin position="56"/>
        <end position="75"/>
    </location>
</feature>
<dbReference type="AlphaFoldDB" id="A0A9Q2HFL5"/>
<feature type="domain" description="CBS" evidence="11">
    <location>
        <begin position="265"/>
        <end position="323"/>
    </location>
</feature>
<dbReference type="GO" id="GO:0050660">
    <property type="term" value="F:flavin adenine dinucleotide binding"/>
    <property type="evidence" value="ECO:0007669"/>
    <property type="project" value="InterPro"/>
</dbReference>
<keyword evidence="7 9" id="KW-0472">Membrane</keyword>
<evidence type="ECO:0000256" key="10">
    <source>
        <dbReference type="SAM" id="Phobius"/>
    </source>
</evidence>
<feature type="transmembrane region" description="Helical" evidence="10">
    <location>
        <begin position="82"/>
        <end position="104"/>
    </location>
</feature>
<keyword evidence="3 9" id="KW-0812">Transmembrane</keyword>
<evidence type="ECO:0000256" key="6">
    <source>
        <dbReference type="ARBA" id="ARBA00023122"/>
    </source>
</evidence>